<dbReference type="KEGG" id="mliy:RYJ27_06850"/>
<protein>
    <submittedName>
        <fullName evidence="4">DMT family transporter</fullName>
    </submittedName>
</protein>
<evidence type="ECO:0000313" key="5">
    <source>
        <dbReference type="Proteomes" id="UP001329313"/>
    </source>
</evidence>
<feature type="transmembrane region" description="Helical" evidence="2">
    <location>
        <begin position="232"/>
        <end position="253"/>
    </location>
</feature>
<dbReference type="Proteomes" id="UP001329313">
    <property type="component" value="Chromosome"/>
</dbReference>
<comment type="similarity">
    <text evidence="1">Belongs to the EamA transporter family.</text>
</comment>
<dbReference type="InterPro" id="IPR037185">
    <property type="entry name" value="EmrE-like"/>
</dbReference>
<keyword evidence="2" id="KW-0812">Transmembrane</keyword>
<dbReference type="RefSeq" id="WP_330169626.1">
    <property type="nucleotide sequence ID" value="NZ_CP137080.1"/>
</dbReference>
<accession>A0AAU0ME39</accession>
<gene>
    <name evidence="4" type="ORF">RYJ27_06850</name>
</gene>
<dbReference type="InterPro" id="IPR000620">
    <property type="entry name" value="EamA_dom"/>
</dbReference>
<dbReference type="PANTHER" id="PTHR22911">
    <property type="entry name" value="ACYL-MALONYL CONDENSING ENZYME-RELATED"/>
    <property type="match status" value="1"/>
</dbReference>
<dbReference type="GO" id="GO:0016020">
    <property type="term" value="C:membrane"/>
    <property type="evidence" value="ECO:0007669"/>
    <property type="project" value="InterPro"/>
</dbReference>
<proteinExistence type="inferred from homology"/>
<feature type="domain" description="EamA" evidence="3">
    <location>
        <begin position="20"/>
        <end position="155"/>
    </location>
</feature>
<evidence type="ECO:0000259" key="3">
    <source>
        <dbReference type="Pfam" id="PF00892"/>
    </source>
</evidence>
<feature type="transmembrane region" description="Helical" evidence="2">
    <location>
        <begin position="291"/>
        <end position="309"/>
    </location>
</feature>
<feature type="transmembrane region" description="Helical" evidence="2">
    <location>
        <begin position="265"/>
        <end position="285"/>
    </location>
</feature>
<feature type="transmembrane region" description="Helical" evidence="2">
    <location>
        <begin position="110"/>
        <end position="128"/>
    </location>
</feature>
<feature type="transmembrane region" description="Helical" evidence="2">
    <location>
        <begin position="195"/>
        <end position="220"/>
    </location>
</feature>
<feature type="transmembrane region" description="Helical" evidence="2">
    <location>
        <begin position="140"/>
        <end position="159"/>
    </location>
</feature>
<keyword evidence="2" id="KW-0472">Membrane</keyword>
<evidence type="ECO:0000256" key="1">
    <source>
        <dbReference type="ARBA" id="ARBA00007362"/>
    </source>
</evidence>
<name>A0AAU0ME39_9MICO</name>
<evidence type="ECO:0000256" key="2">
    <source>
        <dbReference type="SAM" id="Phobius"/>
    </source>
</evidence>
<keyword evidence="2" id="KW-1133">Transmembrane helix</keyword>
<dbReference type="AlphaFoldDB" id="A0AAU0ME39"/>
<dbReference type="Pfam" id="PF00892">
    <property type="entry name" value="EamA"/>
    <property type="match status" value="2"/>
</dbReference>
<evidence type="ECO:0000313" key="4">
    <source>
        <dbReference type="EMBL" id="WOQ68459.1"/>
    </source>
</evidence>
<sequence length="325" mass="32714">MGLEEGIEVGGAGGVSSVRRGILLGLASAVTFASSGSFLKPLLEAGWTPGAAALWRMAGAALVLLPVLVIALRRDPGLLRRHGALILGFAATGVVGCQVLHLSAIERMPVAVALLVQYLAPVLIVAWIWARTRRAPRRSVLAGTAASVCGLILVIDLSGASFDPIGVGLALGAAVSMAVYYQLSEHAGEGIAPLTLVAAGMAAGAVITGLLCLAGLLPYAAPPVSVPLGGMVVPWFVPLGWVAVVATAVAYSLSVLAVLRIGARLAAFVGLAEVLFAVLFAWILLAEAPTLVQAAGGVLIVAGVVLVRAGTPSPDALAMPSSPSP</sequence>
<keyword evidence="5" id="KW-1185">Reference proteome</keyword>
<feature type="domain" description="EamA" evidence="3">
    <location>
        <begin position="165"/>
        <end position="307"/>
    </location>
</feature>
<dbReference type="EMBL" id="CP137080">
    <property type="protein sequence ID" value="WOQ68459.1"/>
    <property type="molecule type" value="Genomic_DNA"/>
</dbReference>
<feature type="transmembrane region" description="Helical" evidence="2">
    <location>
        <begin position="165"/>
        <end position="183"/>
    </location>
</feature>
<feature type="transmembrane region" description="Helical" evidence="2">
    <location>
        <begin position="21"/>
        <end position="39"/>
    </location>
</feature>
<feature type="transmembrane region" description="Helical" evidence="2">
    <location>
        <begin position="51"/>
        <end position="72"/>
    </location>
</feature>
<organism evidence="4 5">
    <name type="scientific">Microbacterium limosum</name>
    <dbReference type="NCBI Taxonomy" id="3079935"/>
    <lineage>
        <taxon>Bacteria</taxon>
        <taxon>Bacillati</taxon>
        <taxon>Actinomycetota</taxon>
        <taxon>Actinomycetes</taxon>
        <taxon>Micrococcales</taxon>
        <taxon>Microbacteriaceae</taxon>
        <taxon>Microbacterium</taxon>
    </lineage>
</organism>
<reference evidence="4 5" key="1">
    <citation type="submission" date="2023-10" db="EMBL/GenBank/DDBJ databases">
        <title>Y20.</title>
        <authorList>
            <person name="Zhang G."/>
            <person name="Ding Y."/>
        </authorList>
    </citation>
    <scope>NUCLEOTIDE SEQUENCE [LARGE SCALE GENOMIC DNA]</scope>
    <source>
        <strain evidence="4 5">Y20</strain>
    </source>
</reference>
<dbReference type="PANTHER" id="PTHR22911:SF79">
    <property type="entry name" value="MOBA-LIKE NTP TRANSFERASE DOMAIN-CONTAINING PROTEIN"/>
    <property type="match status" value="1"/>
</dbReference>
<feature type="transmembrane region" description="Helical" evidence="2">
    <location>
        <begin position="84"/>
        <end position="104"/>
    </location>
</feature>
<dbReference type="SUPFAM" id="SSF103481">
    <property type="entry name" value="Multidrug resistance efflux transporter EmrE"/>
    <property type="match status" value="2"/>
</dbReference>